<dbReference type="PROSITE" id="PS51192">
    <property type="entry name" value="HELICASE_ATP_BIND_1"/>
    <property type="match status" value="1"/>
</dbReference>
<dbReference type="Pfam" id="PF00680">
    <property type="entry name" value="RdRP_1"/>
    <property type="match status" value="1"/>
</dbReference>
<dbReference type="GO" id="GO:0006351">
    <property type="term" value="P:DNA-templated transcription"/>
    <property type="evidence" value="ECO:0007669"/>
    <property type="project" value="InterPro"/>
</dbReference>
<dbReference type="InterPro" id="IPR006935">
    <property type="entry name" value="Helicase/UvrB_N"/>
</dbReference>
<protein>
    <submittedName>
        <fullName evidence="12">Replicase</fullName>
    </submittedName>
</protein>
<feature type="transmembrane region" description="Helical" evidence="9">
    <location>
        <begin position="262"/>
        <end position="283"/>
    </location>
</feature>
<feature type="transmembrane region" description="Helical" evidence="9">
    <location>
        <begin position="316"/>
        <end position="338"/>
    </location>
</feature>
<dbReference type="SMART" id="SM00487">
    <property type="entry name" value="DEXDc"/>
    <property type="match status" value="1"/>
</dbReference>
<evidence type="ECO:0000313" key="13">
    <source>
        <dbReference type="Proteomes" id="UP000831188"/>
    </source>
</evidence>
<evidence type="ECO:0000256" key="1">
    <source>
        <dbReference type="ARBA" id="ARBA00004328"/>
    </source>
</evidence>
<feature type="transmembrane region" description="Helical" evidence="9">
    <location>
        <begin position="235"/>
        <end position="255"/>
    </location>
</feature>
<keyword evidence="8" id="KW-0693">Viral RNA replication</keyword>
<evidence type="ECO:0000256" key="3">
    <source>
        <dbReference type="ARBA" id="ARBA00022484"/>
    </source>
</evidence>
<sequence>MTSSSRNFIEVHSMMILSTFILAVQSVTWILGIPSGVLNDVHIYDGTTAVVPGAFDSNSIYEDIRFNDVLLLFLDVVKKVQDNRKRIKMVLWLMLACCSLLSFSLLFSFFYAYLMPILLFKSMGTIFFLSLGFKIFLLIGSISNAFIVFVNYYWIYTVYTFVGLIMAQGEGYEKILQFFDPIIKRFSESNSNNHNLEMHLDGDLITARSLSSMPDRPLAIAVWSYWQFCPNRNKALAGTLVGLFAVFMTIFKRLYLALRLSLRLNFIFIKYTFMLILMCLLASDQILEFVTGLAITIAVLPFSTVYYLLFGKKSMYWQYVKTLAAYYAVIFMKAWMLAELEIDRREPNVKGFTPRKTSWRSAWNTTIMSISRTLDDIQIPNFLRTMPDRFDAQAINEANEIMKTLGWPSAPLVVEDPNITPANFARFAGFLIGSAKIEQGIRQLNLSIADEMKELHQMAPEYKRSETYANIENELESLSRYFNSKEVTVPIIPTDEIFLLVGSSFVNSKLTPFRKIISKWEKKYGLGPFWSKPGAKKWRKLSRREFISQIGGYKNFVDLWAKTFPVAHTIVPVAPISVKGEALPPKKWLNDMVRTVVGSPIAHYISSTIWNYGPNHNMKPWSTPSKVGMPVNGANISRLFEEHDTYAKSFQGDFKEFDSTVTGPIKEMIKNVRKKGFEKHRDYAKICYLIDANYANLDHMPLMTTSTGNIFKKGSGLSTGHSSTTPDNSLAVVILYLCAWKVLTGQSAHEFRFHCKLSCYGDNHILSYHSTAPAVWQPNNIMLAMKRMGVTLVDECPSRKLYDMDFLSKRARPATSYDNAMLKSLGLRPRKTVIYHDPAKLIGKATAPSLDVQKDRNYRAKRIISYLSLTAHHPEIYNRLTNILDKVLTSNKGVKIKPPAPIPTYKDVLTTWYNPASVFVEDDYDEDVEVSQDENLQEVLDYTERGLLDTFANIAAFVPDVLNPAIYNVGYTNYLVSLFASRMAWQVELIKRQNGILTDAQATMIVRQTPYGFLADSPVAMKFPVDKPTGVLLFKHWMALLVTLAIPKVKFANKLLSIDAKISSFNFILNGFVTTDVRRLDIPFVKIAILTIVGLLPDWQAPEFLTLVKVPSFSAIVEYFYGTIINMVWSHIPANFKQLHAALEHLGNDISTVLAEAPTGTGKSTTMVAYIMKSIGHKYDRVVLIEPRAILPETLVPYLINAFGLDAAIVNETHPFSPNHKLIVTTAQEVILHPNWVTSSTLFILDECHVEESAYLAVSELLRRNGRHLIYSSATPNKLSLETCDVHVKLTIANSWSVKEVKVPPKNMGGNSTFRETSREYMKVAIDLVNAYPRRKFLVFVNDKSEAYSVANSVKSRTCILSSDSKIIDAQAQIFIATSVADVGLTIPSVDWVITSNIITKSKLSNGEIVIVRCVLDNLTLNQRRGRTGRTNNGFFTIVKFTGISNFASEPPGNNILSAGKELLLAGLPPTSVFSCVPGLYAAIAGTSGNTNEESFREHLVLMEQAMSGMSPSPSSITGLDSDVKGKSVAVVHGNTIQTALAPERAPPDREGFPDYVRRSTSVATTEQLGKMMVSFAKWASEQTDQSEFNTDRYNMFFRLRHISYPNFIKFWNKKEYDNYTLKTKMKRVGDETGRFSRYSEVGMEQAVIAEEELYDLTLNWA</sequence>
<dbReference type="GO" id="GO:0003723">
    <property type="term" value="F:RNA binding"/>
    <property type="evidence" value="ECO:0007669"/>
    <property type="project" value="InterPro"/>
</dbReference>
<dbReference type="InterPro" id="IPR043128">
    <property type="entry name" value="Rev_trsase/Diguanyl_cyclase"/>
</dbReference>
<dbReference type="InterPro" id="IPR001650">
    <property type="entry name" value="Helicase_C-like"/>
</dbReference>
<dbReference type="GO" id="GO:0003968">
    <property type="term" value="F:RNA-directed RNA polymerase activity"/>
    <property type="evidence" value="ECO:0007669"/>
    <property type="project" value="UniProtKB-KW"/>
</dbReference>
<dbReference type="Proteomes" id="UP000831188">
    <property type="component" value="Segment"/>
</dbReference>
<feature type="transmembrane region" description="Helical" evidence="9">
    <location>
        <begin position="289"/>
        <end position="309"/>
    </location>
</feature>
<comment type="subcellular location">
    <subcellularLocation>
        <location evidence="2">Host cell</location>
    </subcellularLocation>
    <subcellularLocation>
        <location evidence="1">Virion</location>
    </subcellularLocation>
</comment>
<evidence type="ECO:0000256" key="8">
    <source>
        <dbReference type="ARBA" id="ARBA00022953"/>
    </source>
</evidence>
<keyword evidence="7" id="KW-0946">Virion</keyword>
<dbReference type="GeneID" id="80537560"/>
<keyword evidence="6" id="KW-0547">Nucleotide-binding</keyword>
<dbReference type="SUPFAM" id="SSF56672">
    <property type="entry name" value="DNA/RNA polymerases"/>
    <property type="match status" value="1"/>
</dbReference>
<keyword evidence="4" id="KW-0808">Transferase</keyword>
<reference evidence="12" key="1">
    <citation type="submission" date="2016-12" db="EMBL/GenBank/DDBJ databases">
        <title>Multiple viral infections in Agaricus bisporus - Characterisation of 18 unique RNA viruses and 8 ORFans identified by deep sequencing.</title>
        <authorList>
            <person name="Deakin G."/>
            <person name="Dobbs E."/>
            <person name="Jones I.M."/>
            <person name="Grogan H.M."/>
            <person name="Burton K.S."/>
        </authorList>
    </citation>
    <scope>NUCLEOTIDE SEQUENCE</scope>
    <source>
        <strain evidence="12">AbV10-003</strain>
    </source>
</reference>
<dbReference type="InterPro" id="IPR001205">
    <property type="entry name" value="RNA-dir_pol_C"/>
</dbReference>
<name>A0AAC9Q5Q8_9VIRU</name>
<dbReference type="GO" id="GO:0016787">
    <property type="term" value="F:hydrolase activity"/>
    <property type="evidence" value="ECO:0007669"/>
    <property type="project" value="InterPro"/>
</dbReference>
<keyword evidence="13" id="KW-1185">Reference proteome</keyword>
<dbReference type="GO" id="GO:0039694">
    <property type="term" value="P:viral RNA genome replication"/>
    <property type="evidence" value="ECO:0007669"/>
    <property type="project" value="InterPro"/>
</dbReference>
<feature type="domain" description="RdRp catalytic" evidence="10">
    <location>
        <begin position="647"/>
        <end position="776"/>
    </location>
</feature>
<keyword evidence="3" id="KW-0696">RNA-directed RNA polymerase</keyword>
<evidence type="ECO:0000256" key="7">
    <source>
        <dbReference type="ARBA" id="ARBA00022844"/>
    </source>
</evidence>
<dbReference type="InterPro" id="IPR007094">
    <property type="entry name" value="RNA-dir_pol_PSvirus"/>
</dbReference>
<evidence type="ECO:0000256" key="6">
    <source>
        <dbReference type="ARBA" id="ARBA00022741"/>
    </source>
</evidence>
<accession>A0AAC9Q5Q8</accession>
<feature type="transmembrane region" description="Helical" evidence="9">
    <location>
        <begin position="126"/>
        <end position="154"/>
    </location>
</feature>
<dbReference type="InterPro" id="IPR027417">
    <property type="entry name" value="P-loop_NTPase"/>
</dbReference>
<evidence type="ECO:0000256" key="2">
    <source>
        <dbReference type="ARBA" id="ARBA00004340"/>
    </source>
</evidence>
<keyword evidence="9" id="KW-0472">Membrane</keyword>
<feature type="domain" description="Helicase ATP-binding" evidence="11">
    <location>
        <begin position="1144"/>
        <end position="1294"/>
    </location>
</feature>
<dbReference type="RefSeq" id="YP_010799228.1">
    <property type="nucleotide sequence ID" value="NC_076593.1"/>
</dbReference>
<dbReference type="PROSITE" id="PS50507">
    <property type="entry name" value="RDRP_SSRNA_POS"/>
    <property type="match status" value="1"/>
</dbReference>
<keyword evidence="9" id="KW-1133">Transmembrane helix</keyword>
<evidence type="ECO:0000256" key="4">
    <source>
        <dbReference type="ARBA" id="ARBA00022679"/>
    </source>
</evidence>
<dbReference type="Gene3D" id="3.40.50.300">
    <property type="entry name" value="P-loop containing nucleotide triphosphate hydrolases"/>
    <property type="match status" value="2"/>
</dbReference>
<dbReference type="InterPro" id="IPR043502">
    <property type="entry name" value="DNA/RNA_pol_sf"/>
</dbReference>
<dbReference type="Pfam" id="PF00271">
    <property type="entry name" value="Helicase_C"/>
    <property type="match status" value="1"/>
</dbReference>
<dbReference type="EMBL" id="KY357495">
    <property type="protein sequence ID" value="AQM49936.1"/>
    <property type="molecule type" value="Genomic_RNA"/>
</dbReference>
<dbReference type="GO" id="GO:0003677">
    <property type="term" value="F:DNA binding"/>
    <property type="evidence" value="ECO:0007669"/>
    <property type="project" value="InterPro"/>
</dbReference>
<dbReference type="Gene3D" id="3.30.70.270">
    <property type="match status" value="1"/>
</dbReference>
<dbReference type="GO" id="GO:0005524">
    <property type="term" value="F:ATP binding"/>
    <property type="evidence" value="ECO:0007669"/>
    <property type="project" value="InterPro"/>
</dbReference>
<evidence type="ECO:0000259" key="11">
    <source>
        <dbReference type="PROSITE" id="PS51192"/>
    </source>
</evidence>
<evidence type="ECO:0000256" key="5">
    <source>
        <dbReference type="ARBA" id="ARBA00022695"/>
    </source>
</evidence>
<keyword evidence="9" id="KW-0812">Transmembrane</keyword>
<dbReference type="KEGG" id="vg:80537560"/>
<dbReference type="InterPro" id="IPR014001">
    <property type="entry name" value="Helicase_ATP-bd"/>
</dbReference>
<dbReference type="Pfam" id="PF04851">
    <property type="entry name" value="ResIII"/>
    <property type="match status" value="1"/>
</dbReference>
<dbReference type="GO" id="GO:0043657">
    <property type="term" value="C:host cell"/>
    <property type="evidence" value="ECO:0007669"/>
    <property type="project" value="UniProtKB-SubCell"/>
</dbReference>
<proteinExistence type="predicted"/>
<evidence type="ECO:0000313" key="12">
    <source>
        <dbReference type="EMBL" id="AQM49936.1"/>
    </source>
</evidence>
<dbReference type="GO" id="GO:0044423">
    <property type="term" value="C:virion component"/>
    <property type="evidence" value="ECO:0007669"/>
    <property type="project" value="UniProtKB-KW"/>
</dbReference>
<feature type="transmembrane region" description="Helical" evidence="9">
    <location>
        <begin position="12"/>
        <end position="31"/>
    </location>
</feature>
<organism evidence="12 13">
    <name type="scientific">Agaricus bisporus virus 10</name>
    <dbReference type="NCBI Taxonomy" id="1945740"/>
    <lineage>
        <taxon>Viruses</taxon>
        <taxon>Riboviria</taxon>
        <taxon>Orthornavirae</taxon>
        <taxon>Pisuviricota</taxon>
        <taxon>Duplopiviricetes</taxon>
        <taxon>Durnavirales</taxon>
        <taxon>Fusariviridae</taxon>
        <taxon>Alphafusarivirus</taxon>
        <taxon>Alphafusarivirus agarici</taxon>
    </lineage>
</organism>
<evidence type="ECO:0000259" key="10">
    <source>
        <dbReference type="PROSITE" id="PS50507"/>
    </source>
</evidence>
<evidence type="ECO:0000256" key="9">
    <source>
        <dbReference type="SAM" id="Phobius"/>
    </source>
</evidence>
<keyword evidence="5" id="KW-0548">Nucleotidyltransferase</keyword>
<feature type="transmembrane region" description="Helical" evidence="9">
    <location>
        <begin position="89"/>
        <end position="114"/>
    </location>
</feature>
<dbReference type="SUPFAM" id="SSF52540">
    <property type="entry name" value="P-loop containing nucleoside triphosphate hydrolases"/>
    <property type="match status" value="1"/>
</dbReference>